<dbReference type="Proteomes" id="UP000002218">
    <property type="component" value="Chromosome"/>
</dbReference>
<dbReference type="eggNOG" id="COG2002">
    <property type="taxonomic scope" value="Bacteria"/>
</dbReference>
<accession>C8X6P4</accession>
<reference evidence="3" key="1">
    <citation type="submission" date="2009-09" db="EMBL/GenBank/DDBJ databases">
        <title>The complete genome of Nakamurella multipartita DSM 44233.</title>
        <authorList>
            <consortium name="US DOE Joint Genome Institute (JGI-PGF)"/>
            <person name="Lucas S."/>
            <person name="Copeland A."/>
            <person name="Lapidus A."/>
            <person name="Glavina del Rio T."/>
            <person name="Dalin E."/>
            <person name="Tice H."/>
            <person name="Bruce D."/>
            <person name="Goodwin L."/>
            <person name="Pitluck S."/>
            <person name="Kyrpides N."/>
            <person name="Mavromatis K."/>
            <person name="Ivanova N."/>
            <person name="Ovchinnikova G."/>
            <person name="Sims D."/>
            <person name="Meincke L."/>
            <person name="Brettin T."/>
            <person name="Detter J.C."/>
            <person name="Han C."/>
            <person name="Larimer F."/>
            <person name="Land M."/>
            <person name="Hauser L."/>
            <person name="Markowitz V."/>
            <person name="Cheng J.-F."/>
            <person name="Hugenholtz P."/>
            <person name="Woyke T."/>
            <person name="Wu D."/>
            <person name="Klenk H.-P."/>
            <person name="Eisen J.A."/>
        </authorList>
    </citation>
    <scope>NUCLEOTIDE SEQUENCE [LARGE SCALE GENOMIC DNA]</scope>
    <source>
        <strain evidence="3">ATCC 700099 / DSM 44233 / CIP 104796 / JCM 9543 / NBRC 105858 / Y-104</strain>
    </source>
</reference>
<reference evidence="2 3" key="2">
    <citation type="journal article" date="2010" name="Stand. Genomic Sci.">
        <title>Complete genome sequence of Nakamurella multipartita type strain (Y-104).</title>
        <authorList>
            <person name="Tice H."/>
            <person name="Mayilraj S."/>
            <person name="Sims D."/>
            <person name="Lapidus A."/>
            <person name="Nolan M."/>
            <person name="Lucas S."/>
            <person name="Glavina Del Rio T."/>
            <person name="Copeland A."/>
            <person name="Cheng J.F."/>
            <person name="Meincke L."/>
            <person name="Bruce D."/>
            <person name="Goodwin L."/>
            <person name="Pitluck S."/>
            <person name="Ivanova N."/>
            <person name="Mavromatis K."/>
            <person name="Ovchinnikova G."/>
            <person name="Pati A."/>
            <person name="Chen A."/>
            <person name="Palaniappan K."/>
            <person name="Land M."/>
            <person name="Hauser L."/>
            <person name="Chang Y.J."/>
            <person name="Jeffries C.D."/>
            <person name="Detter J.C."/>
            <person name="Brettin T."/>
            <person name="Rohde M."/>
            <person name="Goker M."/>
            <person name="Bristow J."/>
            <person name="Eisen J.A."/>
            <person name="Markowitz V."/>
            <person name="Hugenholtz P."/>
            <person name="Kyrpides N.C."/>
            <person name="Klenk H.P."/>
            <person name="Chen F."/>
        </authorList>
    </citation>
    <scope>NUCLEOTIDE SEQUENCE [LARGE SCALE GENOMIC DNA]</scope>
    <source>
        <strain evidence="3">ATCC 700099 / DSM 44233 / CIP 104796 / JCM 9543 / NBRC 105858 / Y-104</strain>
    </source>
</reference>
<dbReference type="HOGENOM" id="CLU_2247127_0_0_11"/>
<evidence type="ECO:0000313" key="2">
    <source>
        <dbReference type="EMBL" id="ACV80792.1"/>
    </source>
</evidence>
<evidence type="ECO:0000259" key="1">
    <source>
        <dbReference type="Pfam" id="PF04014"/>
    </source>
</evidence>
<dbReference type="OrthoDB" id="199763at2"/>
<dbReference type="SUPFAM" id="SSF89447">
    <property type="entry name" value="AbrB/MazE/MraZ-like"/>
    <property type="match status" value="1"/>
</dbReference>
<name>C8X6P4_NAKMY</name>
<dbReference type="STRING" id="479431.Namu_4513"/>
<dbReference type="InParanoid" id="C8X6P4"/>
<keyword evidence="3" id="KW-1185">Reference proteome</keyword>
<evidence type="ECO:0000313" key="3">
    <source>
        <dbReference type="Proteomes" id="UP000002218"/>
    </source>
</evidence>
<dbReference type="AlphaFoldDB" id="C8X6P4"/>
<dbReference type="InterPro" id="IPR007159">
    <property type="entry name" value="SpoVT-AbrB_dom"/>
</dbReference>
<dbReference type="Gene3D" id="2.10.260.10">
    <property type="match status" value="1"/>
</dbReference>
<gene>
    <name evidence="2" type="ordered locus">Namu_4513</name>
</gene>
<feature type="domain" description="SpoVT-AbrB" evidence="1">
    <location>
        <begin position="30"/>
        <end position="64"/>
    </location>
</feature>
<dbReference type="GO" id="GO:0003677">
    <property type="term" value="F:DNA binding"/>
    <property type="evidence" value="ECO:0007669"/>
    <property type="project" value="InterPro"/>
</dbReference>
<organism evidence="2 3">
    <name type="scientific">Nakamurella multipartita (strain ATCC 700099 / DSM 44233 / CIP 104796 / JCM 9543 / NBRC 105858 / Y-104)</name>
    <name type="common">Microsphaera multipartita</name>
    <dbReference type="NCBI Taxonomy" id="479431"/>
    <lineage>
        <taxon>Bacteria</taxon>
        <taxon>Bacillati</taxon>
        <taxon>Actinomycetota</taxon>
        <taxon>Actinomycetes</taxon>
        <taxon>Nakamurellales</taxon>
        <taxon>Nakamurellaceae</taxon>
        <taxon>Nakamurella</taxon>
    </lineage>
</organism>
<dbReference type="InterPro" id="IPR037914">
    <property type="entry name" value="SpoVT-AbrB_sf"/>
</dbReference>
<proteinExistence type="predicted"/>
<dbReference type="EMBL" id="CP001737">
    <property type="protein sequence ID" value="ACV80792.1"/>
    <property type="molecule type" value="Genomic_DNA"/>
</dbReference>
<dbReference type="KEGG" id="nml:Namu_4513"/>
<dbReference type="NCBIfam" id="TIGR01439">
    <property type="entry name" value="lp_hng_hel_AbrB"/>
    <property type="match status" value="1"/>
</dbReference>
<protein>
    <submittedName>
        <fullName evidence="2">Transcriptional regulator, AbrB family</fullName>
    </submittedName>
</protein>
<sequence length="104" mass="11217">MSSLWLRLLHQASRLLIESRQGRDHLDRIGQITVPIDVRRRLHLVPGGKVLFLEKPNGEVVVAKAALAALAQAQEVFADAAADFGVADATDVQEVIDSLRGPGA</sequence>
<dbReference type="Pfam" id="PF04014">
    <property type="entry name" value="MazE_antitoxin"/>
    <property type="match status" value="1"/>
</dbReference>